<sequence>MSKLVSIVIPCYNAQKWIGAAIESCLNQTYSNIEVIVVDDGSSDRSLEVIKKYGDRIRWETGQNRGGNYARNRGFALSQGDYIQFLDADDTLLPQKIEQQVRCLEETQADVAYSDWRYQFHQPDGEIEWGKIQVCGPKSDFLETLLSNDRWTPIICTLFTREIVERSGGWDEDLEAAQDRDFLFATAFADAQFAYSPGCHSLYRRYGNVTVSSKSKGRWLNNHCAVMKKAENRLKESGKLSWRYRRALAKAYYDMGREYLYSEFPHQLPHAKYLRHQKSLEETLRLYPPFRARDRKLSYRLIQKTLGIRRAEMTSYYTTRFKMWLKEQKGNWVPQSLLESNWSQSSLAEVPED</sequence>
<evidence type="ECO:0000313" key="2">
    <source>
        <dbReference type="EMBL" id="OEJ74632.1"/>
    </source>
</evidence>
<organism evidence="2">
    <name type="scientific">Desertifilum tharense IPPAS B-1220</name>
    <dbReference type="NCBI Taxonomy" id="1781255"/>
    <lineage>
        <taxon>Bacteria</taxon>
        <taxon>Bacillati</taxon>
        <taxon>Cyanobacteriota</taxon>
        <taxon>Cyanophyceae</taxon>
        <taxon>Desertifilales</taxon>
        <taxon>Desertifilaceae</taxon>
        <taxon>Desertifilum</taxon>
    </lineage>
</organism>
<dbReference type="InterPro" id="IPR001173">
    <property type="entry name" value="Glyco_trans_2-like"/>
</dbReference>
<dbReference type="EMBL" id="MJGC01000064">
    <property type="protein sequence ID" value="OEJ74632.1"/>
    <property type="molecule type" value="Genomic_DNA"/>
</dbReference>
<protein>
    <recommendedName>
        <fullName evidence="1">Glycosyltransferase 2-like domain-containing protein</fullName>
    </recommendedName>
</protein>
<dbReference type="PANTHER" id="PTHR22916:SF64">
    <property type="entry name" value="TRANSFERASE, PUTATIVE-RELATED"/>
    <property type="match status" value="1"/>
</dbReference>
<comment type="caution">
    <text evidence="2">The sequence shown here is derived from an EMBL/GenBank/DDBJ whole genome shotgun (WGS) entry which is preliminary data.</text>
</comment>
<reference evidence="2" key="1">
    <citation type="submission" date="2016-09" db="EMBL/GenBank/DDBJ databases">
        <title>Draft genome of thermotolerant cyanobacterium Desertifilum sp. strain IPPAS B-1220.</title>
        <authorList>
            <person name="Sinetova M.A."/>
            <person name="Bolakhan K."/>
            <person name="Zayadan B.K."/>
            <person name="Mironov K.S."/>
            <person name="Ustinova V."/>
            <person name="Kupriyanova E.V."/>
            <person name="Sidorov R.A."/>
            <person name="Skrypnik A.N."/>
            <person name="Gogoleva N.E."/>
            <person name="Gogolev Y.V."/>
            <person name="Los D.A."/>
        </authorList>
    </citation>
    <scope>NUCLEOTIDE SEQUENCE [LARGE SCALE GENOMIC DNA]</scope>
    <source>
        <strain evidence="2">IPPAS B-1220</strain>
    </source>
</reference>
<evidence type="ECO:0000259" key="1">
    <source>
        <dbReference type="Pfam" id="PF00535"/>
    </source>
</evidence>
<feature type="domain" description="Glycosyltransferase 2-like" evidence="1">
    <location>
        <begin position="6"/>
        <end position="121"/>
    </location>
</feature>
<name>A0A1E5QIY8_9CYAN</name>
<dbReference type="AlphaFoldDB" id="A0A1E5QIY8"/>
<dbReference type="Pfam" id="PF00535">
    <property type="entry name" value="Glycos_transf_2"/>
    <property type="match status" value="1"/>
</dbReference>
<dbReference type="Gene3D" id="3.90.550.10">
    <property type="entry name" value="Spore Coat Polysaccharide Biosynthesis Protein SpsA, Chain A"/>
    <property type="match status" value="1"/>
</dbReference>
<dbReference type="PANTHER" id="PTHR22916">
    <property type="entry name" value="GLYCOSYLTRANSFERASE"/>
    <property type="match status" value="1"/>
</dbReference>
<proteinExistence type="predicted"/>
<dbReference type="InterPro" id="IPR029044">
    <property type="entry name" value="Nucleotide-diphossugar_trans"/>
</dbReference>
<gene>
    <name evidence="2" type="ORF">BH720_13750</name>
</gene>
<dbReference type="SUPFAM" id="SSF53448">
    <property type="entry name" value="Nucleotide-diphospho-sugar transferases"/>
    <property type="match status" value="1"/>
</dbReference>
<accession>A0A1E5QIY8</accession>
<dbReference type="STRING" id="1781255.BH720_13750"/>